<organism evidence="1 2">
    <name type="scientific">Gigaspora margarita</name>
    <dbReference type="NCBI Taxonomy" id="4874"/>
    <lineage>
        <taxon>Eukaryota</taxon>
        <taxon>Fungi</taxon>
        <taxon>Fungi incertae sedis</taxon>
        <taxon>Mucoromycota</taxon>
        <taxon>Glomeromycotina</taxon>
        <taxon>Glomeromycetes</taxon>
        <taxon>Diversisporales</taxon>
        <taxon>Gigasporaceae</taxon>
        <taxon>Gigaspora</taxon>
    </lineage>
</organism>
<sequence length="46" mass="5368">IQRVIPVGNDQNWSNIAEIVNFCALFEKFAKFSIKLSRQTLDHFDN</sequence>
<keyword evidence="2" id="KW-1185">Reference proteome</keyword>
<dbReference type="Proteomes" id="UP000789901">
    <property type="component" value="Unassembled WGS sequence"/>
</dbReference>
<evidence type="ECO:0000313" key="2">
    <source>
        <dbReference type="Proteomes" id="UP000789901"/>
    </source>
</evidence>
<comment type="caution">
    <text evidence="1">The sequence shown here is derived from an EMBL/GenBank/DDBJ whole genome shotgun (WGS) entry which is preliminary data.</text>
</comment>
<reference evidence="1 2" key="1">
    <citation type="submission" date="2021-06" db="EMBL/GenBank/DDBJ databases">
        <authorList>
            <person name="Kallberg Y."/>
            <person name="Tangrot J."/>
            <person name="Rosling A."/>
        </authorList>
    </citation>
    <scope>NUCLEOTIDE SEQUENCE [LARGE SCALE GENOMIC DNA]</scope>
    <source>
        <strain evidence="1 2">120-4 pot B 10/14</strain>
    </source>
</reference>
<evidence type="ECO:0000313" key="1">
    <source>
        <dbReference type="EMBL" id="CAG8661891.1"/>
    </source>
</evidence>
<accession>A0ABN7URU2</accession>
<dbReference type="EMBL" id="CAJVQB010005438">
    <property type="protein sequence ID" value="CAG8661891.1"/>
    <property type="molecule type" value="Genomic_DNA"/>
</dbReference>
<proteinExistence type="predicted"/>
<feature type="non-terminal residue" evidence="1">
    <location>
        <position position="1"/>
    </location>
</feature>
<name>A0ABN7URU2_GIGMA</name>
<gene>
    <name evidence="1" type="ORF">GMARGA_LOCUS9926</name>
</gene>
<protein>
    <submittedName>
        <fullName evidence="1">16658_t:CDS:1</fullName>
    </submittedName>
</protein>